<keyword evidence="2" id="KW-1185">Reference proteome</keyword>
<sequence length="109" mass="12345">MSEATDLTTTIGRQWATLAGDIGMYVFSVERSIYSMVISFRKATHLKKSEDNRNDYLIGPYHSRGGYLTVQESPWRTPLVLAFLQAGEELGYPNRDINGRHQTGFMIAQ</sequence>
<evidence type="ECO:0000313" key="1">
    <source>
        <dbReference type="EMBL" id="CAB0000697.1"/>
    </source>
</evidence>
<name>A0A6H5GBL8_9HEMI</name>
<dbReference type="GO" id="GO:0050660">
    <property type="term" value="F:flavin adenine dinucleotide binding"/>
    <property type="evidence" value="ECO:0007669"/>
    <property type="project" value="InterPro"/>
</dbReference>
<dbReference type="PANTHER" id="PTHR11552">
    <property type="entry name" value="GLUCOSE-METHANOL-CHOLINE GMC OXIDOREDUCTASE"/>
    <property type="match status" value="1"/>
</dbReference>
<organism evidence="1 2">
    <name type="scientific">Nesidiocoris tenuis</name>
    <dbReference type="NCBI Taxonomy" id="355587"/>
    <lineage>
        <taxon>Eukaryota</taxon>
        <taxon>Metazoa</taxon>
        <taxon>Ecdysozoa</taxon>
        <taxon>Arthropoda</taxon>
        <taxon>Hexapoda</taxon>
        <taxon>Insecta</taxon>
        <taxon>Pterygota</taxon>
        <taxon>Neoptera</taxon>
        <taxon>Paraneoptera</taxon>
        <taxon>Hemiptera</taxon>
        <taxon>Heteroptera</taxon>
        <taxon>Panheteroptera</taxon>
        <taxon>Cimicomorpha</taxon>
        <taxon>Miridae</taxon>
        <taxon>Dicyphina</taxon>
        <taxon>Nesidiocoris</taxon>
    </lineage>
</organism>
<protein>
    <submittedName>
        <fullName evidence="1">Uncharacterized protein</fullName>
    </submittedName>
</protein>
<gene>
    <name evidence="1" type="ORF">NTEN_LOCUS6484</name>
</gene>
<feature type="non-terminal residue" evidence="1">
    <location>
        <position position="109"/>
    </location>
</feature>
<dbReference type="OrthoDB" id="6603022at2759"/>
<dbReference type="AlphaFoldDB" id="A0A6H5GBL8"/>
<dbReference type="PANTHER" id="PTHR11552:SF215">
    <property type="entry name" value="FI02019P"/>
    <property type="match status" value="1"/>
</dbReference>
<accession>A0A6H5GBL8</accession>
<dbReference type="EMBL" id="CADCXU010009795">
    <property type="protein sequence ID" value="CAB0000697.1"/>
    <property type="molecule type" value="Genomic_DNA"/>
</dbReference>
<dbReference type="Proteomes" id="UP000479000">
    <property type="component" value="Unassembled WGS sequence"/>
</dbReference>
<evidence type="ECO:0000313" key="2">
    <source>
        <dbReference type="Proteomes" id="UP000479000"/>
    </source>
</evidence>
<reference evidence="1 2" key="1">
    <citation type="submission" date="2020-02" db="EMBL/GenBank/DDBJ databases">
        <authorList>
            <person name="Ferguson B K."/>
        </authorList>
    </citation>
    <scope>NUCLEOTIDE SEQUENCE [LARGE SCALE GENOMIC DNA]</scope>
</reference>
<proteinExistence type="predicted"/>
<dbReference type="Gene3D" id="3.30.560.10">
    <property type="entry name" value="Glucose Oxidase, domain 3"/>
    <property type="match status" value="1"/>
</dbReference>
<dbReference type="GO" id="GO:0016491">
    <property type="term" value="F:oxidoreductase activity"/>
    <property type="evidence" value="ECO:0007669"/>
    <property type="project" value="TreeGrafter"/>
</dbReference>
<dbReference type="InterPro" id="IPR012132">
    <property type="entry name" value="GMC_OxRdtase"/>
</dbReference>